<accession>A0ACB8XML8</accession>
<sequence length="163" mass="18458">MATQVDAQSNSNASHNNTSHVRSTERNISAIVPFPLKPNNHYVDLQLSNFSAMFVPVINVLQNLLLEPALIHTKKFIPEQYVQQYWKNCRFIARERGIIEDYIPLQRQNVQKEKVQITSTPPITVPVQSIPSTSTPTITVPVQTIPSTSAPPQDKEDRERESI</sequence>
<proteinExistence type="predicted"/>
<dbReference type="Proteomes" id="UP001055879">
    <property type="component" value="Linkage Group LG16"/>
</dbReference>
<reference evidence="1 2" key="2">
    <citation type="journal article" date="2022" name="Mol. Ecol. Resour.">
        <title>The genomes of chicory, endive, great burdock and yacon provide insights into Asteraceae paleo-polyploidization history and plant inulin production.</title>
        <authorList>
            <person name="Fan W."/>
            <person name="Wang S."/>
            <person name="Wang H."/>
            <person name="Wang A."/>
            <person name="Jiang F."/>
            <person name="Liu H."/>
            <person name="Zhao H."/>
            <person name="Xu D."/>
            <person name="Zhang Y."/>
        </authorList>
    </citation>
    <scope>NUCLEOTIDE SEQUENCE [LARGE SCALE GENOMIC DNA]</scope>
    <source>
        <strain evidence="2">cv. Niubang</strain>
    </source>
</reference>
<gene>
    <name evidence="1" type="ORF">L6452_40424</name>
</gene>
<evidence type="ECO:0000313" key="2">
    <source>
        <dbReference type="Proteomes" id="UP001055879"/>
    </source>
</evidence>
<name>A0ACB8XML8_ARCLA</name>
<reference evidence="2" key="1">
    <citation type="journal article" date="2022" name="Mol. Ecol. Resour.">
        <title>The genomes of chicory, endive, great burdock and yacon provide insights into Asteraceae palaeo-polyploidization history and plant inulin production.</title>
        <authorList>
            <person name="Fan W."/>
            <person name="Wang S."/>
            <person name="Wang H."/>
            <person name="Wang A."/>
            <person name="Jiang F."/>
            <person name="Liu H."/>
            <person name="Zhao H."/>
            <person name="Xu D."/>
            <person name="Zhang Y."/>
        </authorList>
    </citation>
    <scope>NUCLEOTIDE SEQUENCE [LARGE SCALE GENOMIC DNA]</scope>
    <source>
        <strain evidence="2">cv. Niubang</strain>
    </source>
</reference>
<evidence type="ECO:0000313" key="1">
    <source>
        <dbReference type="EMBL" id="KAI3669197.1"/>
    </source>
</evidence>
<protein>
    <submittedName>
        <fullName evidence="1">Uncharacterized protein</fullName>
    </submittedName>
</protein>
<organism evidence="1 2">
    <name type="scientific">Arctium lappa</name>
    <name type="common">Greater burdock</name>
    <name type="synonym">Lappa major</name>
    <dbReference type="NCBI Taxonomy" id="4217"/>
    <lineage>
        <taxon>Eukaryota</taxon>
        <taxon>Viridiplantae</taxon>
        <taxon>Streptophyta</taxon>
        <taxon>Embryophyta</taxon>
        <taxon>Tracheophyta</taxon>
        <taxon>Spermatophyta</taxon>
        <taxon>Magnoliopsida</taxon>
        <taxon>eudicotyledons</taxon>
        <taxon>Gunneridae</taxon>
        <taxon>Pentapetalae</taxon>
        <taxon>asterids</taxon>
        <taxon>campanulids</taxon>
        <taxon>Asterales</taxon>
        <taxon>Asteraceae</taxon>
        <taxon>Carduoideae</taxon>
        <taxon>Cardueae</taxon>
        <taxon>Arctiinae</taxon>
        <taxon>Arctium</taxon>
    </lineage>
</organism>
<dbReference type="EMBL" id="CM042062">
    <property type="protein sequence ID" value="KAI3669197.1"/>
    <property type="molecule type" value="Genomic_DNA"/>
</dbReference>
<keyword evidence="2" id="KW-1185">Reference proteome</keyword>
<comment type="caution">
    <text evidence="1">The sequence shown here is derived from an EMBL/GenBank/DDBJ whole genome shotgun (WGS) entry which is preliminary data.</text>
</comment>